<dbReference type="RefSeq" id="WP_371435264.1">
    <property type="nucleotide sequence ID" value="NZ_JBHSRS010000081.1"/>
</dbReference>
<evidence type="ECO:0000313" key="8">
    <source>
        <dbReference type="Proteomes" id="UP001596270"/>
    </source>
</evidence>
<dbReference type="EMBL" id="JBHSRS010000081">
    <property type="protein sequence ID" value="MFC6282976.1"/>
    <property type="molecule type" value="Genomic_DNA"/>
</dbReference>
<dbReference type="InterPro" id="IPR036909">
    <property type="entry name" value="Cyt_c-like_dom_sf"/>
</dbReference>
<dbReference type="Gene3D" id="1.10.760.10">
    <property type="entry name" value="Cytochrome c-like domain"/>
    <property type="match status" value="1"/>
</dbReference>
<keyword evidence="2 4" id="KW-0479">Metal-binding</keyword>
<evidence type="ECO:0000256" key="4">
    <source>
        <dbReference type="PROSITE-ProRule" id="PRU00433"/>
    </source>
</evidence>
<dbReference type="Proteomes" id="UP001596270">
    <property type="component" value="Unassembled WGS sequence"/>
</dbReference>
<sequence>MTARLCLAITAGVCLSMTPLIAPAQPATALQPFQVVGDAIPESLTRMPGDAVRGRALVANRQAGLCLLCHTGPFPEERFQGNLAPDLAGAGSRWSAGQLRLRLADAKRFNPQTIMPAYYRIDGLARVAPAWQGKPVMSAQELEDVVAFLQTLKN</sequence>
<dbReference type="InterPro" id="IPR009056">
    <property type="entry name" value="Cyt_c-like_dom"/>
</dbReference>
<keyword evidence="3 4" id="KW-0408">Iron</keyword>
<evidence type="ECO:0000256" key="3">
    <source>
        <dbReference type="ARBA" id="ARBA00023004"/>
    </source>
</evidence>
<evidence type="ECO:0000259" key="6">
    <source>
        <dbReference type="PROSITE" id="PS51007"/>
    </source>
</evidence>
<feature type="signal peptide" evidence="5">
    <location>
        <begin position="1"/>
        <end position="24"/>
    </location>
</feature>
<reference evidence="8" key="1">
    <citation type="journal article" date="2019" name="Int. J. Syst. Evol. Microbiol.">
        <title>The Global Catalogue of Microorganisms (GCM) 10K type strain sequencing project: providing services to taxonomists for standard genome sequencing and annotation.</title>
        <authorList>
            <consortium name="The Broad Institute Genomics Platform"/>
            <consortium name="The Broad Institute Genome Sequencing Center for Infectious Disease"/>
            <person name="Wu L."/>
            <person name="Ma J."/>
        </authorList>
    </citation>
    <scope>NUCLEOTIDE SEQUENCE [LARGE SCALE GENOMIC DNA]</scope>
    <source>
        <strain evidence="8">CCUG 39402</strain>
    </source>
</reference>
<accession>A0ABW1TZ86</accession>
<dbReference type="SUPFAM" id="SSF46626">
    <property type="entry name" value="Cytochrome c"/>
    <property type="match status" value="1"/>
</dbReference>
<evidence type="ECO:0000256" key="1">
    <source>
        <dbReference type="ARBA" id="ARBA00022617"/>
    </source>
</evidence>
<dbReference type="InterPro" id="IPR030999">
    <property type="entry name" value="Thiosulf_SoxX"/>
</dbReference>
<protein>
    <submittedName>
        <fullName evidence="7">Sulfur oxidation c-type cytochrome SoxX</fullName>
    </submittedName>
</protein>
<keyword evidence="1 4" id="KW-0349">Heme</keyword>
<keyword evidence="8" id="KW-1185">Reference proteome</keyword>
<evidence type="ECO:0000256" key="2">
    <source>
        <dbReference type="ARBA" id="ARBA00022723"/>
    </source>
</evidence>
<feature type="chain" id="PRO_5045889469" evidence="5">
    <location>
        <begin position="25"/>
        <end position="154"/>
    </location>
</feature>
<name>A0ABW1TZ86_9BURK</name>
<organism evidence="7 8">
    <name type="scientific">Polaromonas aquatica</name>
    <dbReference type="NCBI Taxonomy" id="332657"/>
    <lineage>
        <taxon>Bacteria</taxon>
        <taxon>Pseudomonadati</taxon>
        <taxon>Pseudomonadota</taxon>
        <taxon>Betaproteobacteria</taxon>
        <taxon>Burkholderiales</taxon>
        <taxon>Comamonadaceae</taxon>
        <taxon>Polaromonas</taxon>
    </lineage>
</organism>
<dbReference type="PROSITE" id="PS51007">
    <property type="entry name" value="CYTC"/>
    <property type="match status" value="1"/>
</dbReference>
<proteinExistence type="predicted"/>
<evidence type="ECO:0000313" key="7">
    <source>
        <dbReference type="EMBL" id="MFC6282976.1"/>
    </source>
</evidence>
<keyword evidence="5" id="KW-0732">Signal</keyword>
<evidence type="ECO:0000256" key="5">
    <source>
        <dbReference type="SAM" id="SignalP"/>
    </source>
</evidence>
<gene>
    <name evidence="7" type="primary">soxX</name>
    <name evidence="7" type="ORF">ACFQND_17265</name>
</gene>
<feature type="domain" description="Cytochrome c" evidence="6">
    <location>
        <begin position="49"/>
        <end position="153"/>
    </location>
</feature>
<dbReference type="NCBIfam" id="TIGR04485">
    <property type="entry name" value="thiosulf_SoxX"/>
    <property type="match status" value="1"/>
</dbReference>
<comment type="caution">
    <text evidence="7">The sequence shown here is derived from an EMBL/GenBank/DDBJ whole genome shotgun (WGS) entry which is preliminary data.</text>
</comment>